<comment type="caution">
    <text evidence="8">The sequence shown here is derived from an EMBL/GenBank/DDBJ whole genome shotgun (WGS) entry which is preliminary data.</text>
</comment>
<dbReference type="InterPro" id="IPR003661">
    <property type="entry name" value="HisK_dim/P_dom"/>
</dbReference>
<feature type="domain" description="Histidine kinase" evidence="6">
    <location>
        <begin position="376"/>
        <end position="597"/>
    </location>
</feature>
<organism evidence="8 9">
    <name type="scientific">Azohydromonas lata</name>
    <dbReference type="NCBI Taxonomy" id="45677"/>
    <lineage>
        <taxon>Bacteria</taxon>
        <taxon>Pseudomonadati</taxon>
        <taxon>Pseudomonadota</taxon>
        <taxon>Betaproteobacteria</taxon>
        <taxon>Burkholderiales</taxon>
        <taxon>Sphaerotilaceae</taxon>
        <taxon>Azohydromonas</taxon>
    </lineage>
</organism>
<evidence type="ECO:0000256" key="4">
    <source>
        <dbReference type="PROSITE-ProRule" id="PRU00169"/>
    </source>
</evidence>
<protein>
    <recommendedName>
        <fullName evidence="2">histidine kinase</fullName>
        <ecNumber evidence="2">2.7.13.3</ecNumber>
    </recommendedName>
</protein>
<keyword evidence="5" id="KW-0812">Transmembrane</keyword>
<keyword evidence="5" id="KW-1133">Transmembrane helix</keyword>
<feature type="transmembrane region" description="Helical" evidence="5">
    <location>
        <begin position="26"/>
        <end position="46"/>
    </location>
</feature>
<dbReference type="EMBL" id="JAXOJX010000150">
    <property type="protein sequence ID" value="MDZ5461713.1"/>
    <property type="molecule type" value="Genomic_DNA"/>
</dbReference>
<gene>
    <name evidence="8" type="ORF">SM757_34575</name>
</gene>
<dbReference type="SMART" id="SM00388">
    <property type="entry name" value="HisKA"/>
    <property type="match status" value="1"/>
</dbReference>
<feature type="modified residue" description="4-aspartylphosphate" evidence="4">
    <location>
        <position position="666"/>
    </location>
</feature>
<dbReference type="Gene3D" id="3.30.565.10">
    <property type="entry name" value="Histidine kinase-like ATPase, C-terminal domain"/>
    <property type="match status" value="1"/>
</dbReference>
<reference evidence="8 9" key="1">
    <citation type="submission" date="2023-11" db="EMBL/GenBank/DDBJ databases">
        <title>Draft genome of Azohydromonas lata strain H1 (DSM1123), a polyhydroxyalkanoate producer.</title>
        <authorList>
            <person name="Traversa D."/>
            <person name="D'Addabbo P."/>
            <person name="Pazzani C."/>
            <person name="Manzari C."/>
            <person name="Chiara M."/>
            <person name="Scrascia M."/>
        </authorList>
    </citation>
    <scope>NUCLEOTIDE SEQUENCE [LARGE SCALE GENOMIC DNA]</scope>
    <source>
        <strain evidence="8 9">H1</strain>
    </source>
</reference>
<dbReference type="PANTHER" id="PTHR45339">
    <property type="entry name" value="HYBRID SIGNAL TRANSDUCTION HISTIDINE KINASE J"/>
    <property type="match status" value="1"/>
</dbReference>
<dbReference type="CDD" id="cd16922">
    <property type="entry name" value="HATPase_EvgS-ArcB-TorS-like"/>
    <property type="match status" value="1"/>
</dbReference>
<sequence length="727" mass="77263">MPPALDAEREPGAATGATARVSWGPYAAFVLTIALLMAALVSLVLWHDHELYRERALSATQNLATLMDRQVSATLDKADIVLQTVAAQYAATTEQGTQRDARLNSLLAAQQALLPEVATLRATGADGFVRWGHAATVDSPVSLADRDFFLRAKTDPRAGLIVSGPLFGRITQQWVIVLARRLSGPDGSFAGIVHASVPTTEFSKVMALSLGAHGAVTLRTTDLALVHRAPTPHDAVGSRNVSAQLRQALRQAPDEGAYVATTALDGVERSNSYRRLQKYPFYVIVGLATDDYIGGWESNALLICALAALVVLVTAAATAAIYRGARRQQADAAERERATAAVQALLLERTRLNTELALRVREAEAANAAKDRFLANMSHEIRTPMHAVLGLAYLLEKSDLGAEARELVRKVHSAGRSLLGIINDILDYSKIEAGRLELEDTPFSLHDVLDSLATVMATTAAGKDIELVIQPPPPGLERLRGDPLRLEQVLVNLAGNAVKFTERGLVEVALHLEAEDGQRALLRFTVRDTGIGIPKGQQAALFAPFTQADVSTSRRFGGTGLGLAICRRLVRMMGGDMGVNSTPGQGSEFWFTVRLVRDAAAARPPTPARLQMLAATARPELRQALQGCAATLHWTVQAADDAAQAAQALAQRAAQGSGGFDVVVLDTPADEAGLDAVRTLHEAAAVAPSPRVLVLLCPAAQAPALREALPAAPGGDLIDAVLVKPVT</sequence>
<keyword evidence="5" id="KW-0472">Membrane</keyword>
<dbReference type="Pfam" id="PF00512">
    <property type="entry name" value="HisKA"/>
    <property type="match status" value="1"/>
</dbReference>
<evidence type="ECO:0000256" key="1">
    <source>
        <dbReference type="ARBA" id="ARBA00000085"/>
    </source>
</evidence>
<dbReference type="PRINTS" id="PR00344">
    <property type="entry name" value="BCTRLSENSOR"/>
</dbReference>
<dbReference type="InterPro" id="IPR036890">
    <property type="entry name" value="HATPase_C_sf"/>
</dbReference>
<dbReference type="InterPro" id="IPR004358">
    <property type="entry name" value="Sig_transdc_His_kin-like_C"/>
</dbReference>
<dbReference type="InterPro" id="IPR003594">
    <property type="entry name" value="HATPase_dom"/>
</dbReference>
<dbReference type="InterPro" id="IPR001789">
    <property type="entry name" value="Sig_transdc_resp-reg_receiver"/>
</dbReference>
<dbReference type="PANTHER" id="PTHR45339:SF5">
    <property type="entry name" value="HISTIDINE KINASE"/>
    <property type="match status" value="1"/>
</dbReference>
<dbReference type="RefSeq" id="WP_322468804.1">
    <property type="nucleotide sequence ID" value="NZ_JAXOJX010000150.1"/>
</dbReference>
<proteinExistence type="predicted"/>
<evidence type="ECO:0000256" key="3">
    <source>
        <dbReference type="ARBA" id="ARBA00022553"/>
    </source>
</evidence>
<dbReference type="Gene3D" id="3.30.450.20">
    <property type="entry name" value="PAS domain"/>
    <property type="match status" value="2"/>
</dbReference>
<dbReference type="CDD" id="cd12915">
    <property type="entry name" value="PDC2_DGC_like"/>
    <property type="match status" value="1"/>
</dbReference>
<dbReference type="CDD" id="cd00082">
    <property type="entry name" value="HisKA"/>
    <property type="match status" value="1"/>
</dbReference>
<dbReference type="InterPro" id="IPR005467">
    <property type="entry name" value="His_kinase_dom"/>
</dbReference>
<evidence type="ECO:0000256" key="5">
    <source>
        <dbReference type="SAM" id="Phobius"/>
    </source>
</evidence>
<comment type="catalytic activity">
    <reaction evidence="1">
        <text>ATP + protein L-histidine = ADP + protein N-phospho-L-histidine.</text>
        <dbReference type="EC" id="2.7.13.3"/>
    </reaction>
</comment>
<evidence type="ECO:0000313" key="9">
    <source>
        <dbReference type="Proteomes" id="UP001293718"/>
    </source>
</evidence>
<dbReference type="Pfam" id="PF22588">
    <property type="entry name" value="dCache_1_like"/>
    <property type="match status" value="1"/>
</dbReference>
<feature type="non-terminal residue" evidence="8">
    <location>
        <position position="727"/>
    </location>
</feature>
<feature type="domain" description="Response regulatory" evidence="7">
    <location>
        <begin position="611"/>
        <end position="727"/>
    </location>
</feature>
<name>A0ABU5IS51_9BURK</name>
<dbReference type="GO" id="GO:0005524">
    <property type="term" value="F:ATP binding"/>
    <property type="evidence" value="ECO:0007669"/>
    <property type="project" value="UniProtKB-KW"/>
</dbReference>
<feature type="transmembrane region" description="Helical" evidence="5">
    <location>
        <begin position="300"/>
        <end position="322"/>
    </location>
</feature>
<dbReference type="CDD" id="cd12914">
    <property type="entry name" value="PDC1_DGC_like"/>
    <property type="match status" value="1"/>
</dbReference>
<dbReference type="Gene3D" id="1.10.287.130">
    <property type="match status" value="1"/>
</dbReference>
<evidence type="ECO:0000313" key="8">
    <source>
        <dbReference type="EMBL" id="MDZ5461713.1"/>
    </source>
</evidence>
<accession>A0ABU5IS51</accession>
<evidence type="ECO:0000256" key="2">
    <source>
        <dbReference type="ARBA" id="ARBA00012438"/>
    </source>
</evidence>
<dbReference type="InterPro" id="IPR036097">
    <property type="entry name" value="HisK_dim/P_sf"/>
</dbReference>
<dbReference type="InterPro" id="IPR054327">
    <property type="entry name" value="His-kinase-like_sensor"/>
</dbReference>
<keyword evidence="8" id="KW-0067">ATP-binding</keyword>
<keyword evidence="8" id="KW-0547">Nucleotide-binding</keyword>
<evidence type="ECO:0000259" key="6">
    <source>
        <dbReference type="PROSITE" id="PS50109"/>
    </source>
</evidence>
<keyword evidence="3 4" id="KW-0597">Phosphoprotein</keyword>
<evidence type="ECO:0000259" key="7">
    <source>
        <dbReference type="PROSITE" id="PS50110"/>
    </source>
</evidence>
<dbReference type="EC" id="2.7.13.3" evidence="2"/>
<dbReference type="Pfam" id="PF02518">
    <property type="entry name" value="HATPase_c"/>
    <property type="match status" value="1"/>
</dbReference>
<dbReference type="PROSITE" id="PS50109">
    <property type="entry name" value="HIS_KIN"/>
    <property type="match status" value="1"/>
</dbReference>
<dbReference type="PROSITE" id="PS50110">
    <property type="entry name" value="RESPONSE_REGULATORY"/>
    <property type="match status" value="1"/>
</dbReference>
<dbReference type="SUPFAM" id="SSF55874">
    <property type="entry name" value="ATPase domain of HSP90 chaperone/DNA topoisomerase II/histidine kinase"/>
    <property type="match status" value="1"/>
</dbReference>
<dbReference type="SUPFAM" id="SSF47384">
    <property type="entry name" value="Homodimeric domain of signal transducing histidine kinase"/>
    <property type="match status" value="1"/>
</dbReference>
<dbReference type="Proteomes" id="UP001293718">
    <property type="component" value="Unassembled WGS sequence"/>
</dbReference>
<dbReference type="SMART" id="SM00387">
    <property type="entry name" value="HATPase_c"/>
    <property type="match status" value="1"/>
</dbReference>
<keyword evidence="9" id="KW-1185">Reference proteome</keyword>